<dbReference type="EMBL" id="MU827325">
    <property type="protein sequence ID" value="KAJ7356057.1"/>
    <property type="molecule type" value="Genomic_DNA"/>
</dbReference>
<dbReference type="FunFam" id="2.60.40.10:FF:000028">
    <property type="entry name" value="Neuronal cell adhesion molecule"/>
    <property type="match status" value="1"/>
</dbReference>
<organism evidence="3 4">
    <name type="scientific">Desmophyllum pertusum</name>
    <dbReference type="NCBI Taxonomy" id="174260"/>
    <lineage>
        <taxon>Eukaryota</taxon>
        <taxon>Metazoa</taxon>
        <taxon>Cnidaria</taxon>
        <taxon>Anthozoa</taxon>
        <taxon>Hexacorallia</taxon>
        <taxon>Scleractinia</taxon>
        <taxon>Caryophylliina</taxon>
        <taxon>Caryophylliidae</taxon>
        <taxon>Desmophyllum</taxon>
    </lineage>
</organism>
<comment type="caution">
    <text evidence="3">The sequence shown here is derived from an EMBL/GenBank/DDBJ whole genome shotgun (WGS) entry which is preliminary data.</text>
</comment>
<dbReference type="CDD" id="cd00063">
    <property type="entry name" value="FN3"/>
    <property type="match status" value="1"/>
</dbReference>
<dbReference type="InterPro" id="IPR036116">
    <property type="entry name" value="FN3_sf"/>
</dbReference>
<sequence length="121" mass="12932">MIVPGAPPGNVLANNLSSTAIKIHWGPIPFDLQNGLILGYHLIVMLNSSLEHNLTASTNTGEMVVTNLTKYTTYQVLISGFTVKGSGVQSAPVIVTTDEDGNYSFSSIALQQETVAVRRIT</sequence>
<dbReference type="Gene3D" id="2.60.40.10">
    <property type="entry name" value="Immunoglobulins"/>
    <property type="match status" value="1"/>
</dbReference>
<proteinExistence type="predicted"/>
<evidence type="ECO:0000256" key="1">
    <source>
        <dbReference type="ARBA" id="ARBA00022737"/>
    </source>
</evidence>
<dbReference type="SUPFAM" id="SSF49265">
    <property type="entry name" value="Fibronectin type III"/>
    <property type="match status" value="1"/>
</dbReference>
<dbReference type="InterPro" id="IPR013783">
    <property type="entry name" value="Ig-like_fold"/>
</dbReference>
<evidence type="ECO:0000313" key="4">
    <source>
        <dbReference type="Proteomes" id="UP001163046"/>
    </source>
</evidence>
<accession>A0A9W9YNZ9</accession>
<dbReference type="PROSITE" id="PS50853">
    <property type="entry name" value="FN3"/>
    <property type="match status" value="1"/>
</dbReference>
<protein>
    <recommendedName>
        <fullName evidence="2">Fibronectin type-III domain-containing protein</fullName>
    </recommendedName>
</protein>
<name>A0A9W9YNZ9_9CNID</name>
<evidence type="ECO:0000259" key="2">
    <source>
        <dbReference type="PROSITE" id="PS50853"/>
    </source>
</evidence>
<dbReference type="SMART" id="SM00060">
    <property type="entry name" value="FN3"/>
    <property type="match status" value="1"/>
</dbReference>
<dbReference type="OrthoDB" id="8923679at2759"/>
<feature type="domain" description="Fibronectin type-III" evidence="2">
    <location>
        <begin position="7"/>
        <end position="100"/>
    </location>
</feature>
<keyword evidence="1" id="KW-0677">Repeat</keyword>
<evidence type="ECO:0000313" key="3">
    <source>
        <dbReference type="EMBL" id="KAJ7356057.1"/>
    </source>
</evidence>
<reference evidence="3" key="1">
    <citation type="submission" date="2023-01" db="EMBL/GenBank/DDBJ databases">
        <title>Genome assembly of the deep-sea coral Lophelia pertusa.</title>
        <authorList>
            <person name="Herrera S."/>
            <person name="Cordes E."/>
        </authorList>
    </citation>
    <scope>NUCLEOTIDE SEQUENCE</scope>
    <source>
        <strain evidence="3">USNM1676648</strain>
        <tissue evidence="3">Polyp</tissue>
    </source>
</reference>
<dbReference type="InterPro" id="IPR003961">
    <property type="entry name" value="FN3_dom"/>
</dbReference>
<dbReference type="Pfam" id="PF00041">
    <property type="entry name" value="fn3"/>
    <property type="match status" value="1"/>
</dbReference>
<gene>
    <name evidence="3" type="ORF">OS493_026980</name>
</gene>
<keyword evidence="4" id="KW-1185">Reference proteome</keyword>
<dbReference type="AlphaFoldDB" id="A0A9W9YNZ9"/>
<dbReference type="Proteomes" id="UP001163046">
    <property type="component" value="Unassembled WGS sequence"/>
</dbReference>